<evidence type="ECO:0000313" key="3">
    <source>
        <dbReference type="EMBL" id="RKF06542.1"/>
    </source>
</evidence>
<dbReference type="EMBL" id="QFWV02000007">
    <property type="protein sequence ID" value="RKF06542.1"/>
    <property type="molecule type" value="Genomic_DNA"/>
</dbReference>
<dbReference type="SUPFAM" id="SSF51735">
    <property type="entry name" value="NAD(P)-binding Rossmann-fold domains"/>
    <property type="match status" value="1"/>
</dbReference>
<protein>
    <submittedName>
        <fullName evidence="3">Dinucleotide-binding enzyme</fullName>
    </submittedName>
</protein>
<name>A0A3A8A8B5_9HYPH</name>
<comment type="caution">
    <text evidence="3">The sequence shown here is derived from an EMBL/GenBank/DDBJ whole genome shotgun (WGS) entry which is preliminary data.</text>
</comment>
<dbReference type="InterPro" id="IPR028939">
    <property type="entry name" value="P5C_Rdtase_cat_N"/>
</dbReference>
<gene>
    <name evidence="3" type="ORF">DEM25_011305</name>
</gene>
<reference evidence="3 4" key="1">
    <citation type="journal article" date="2018" name="Int. J. Syst. Bacteriol.">
        <title>Oceaniradius stylonemae gen. nov., sp. nov., isolated from a red alga, Stylonema cornu-cervi.</title>
        <authorList>
            <person name="Jeong S."/>
        </authorList>
    </citation>
    <scope>NUCLEOTIDE SEQUENCE [LARGE SCALE GENOMIC DNA]</scope>
    <source>
        <strain evidence="3 4">StC1</strain>
    </source>
</reference>
<accession>A0A3A8A8B5</accession>
<evidence type="ECO:0000313" key="4">
    <source>
        <dbReference type="Proteomes" id="UP000246132"/>
    </source>
</evidence>
<dbReference type="AlphaFoldDB" id="A0A3A8A8B5"/>
<dbReference type="OrthoDB" id="7557417at2"/>
<dbReference type="RefSeq" id="WP_109765877.1">
    <property type="nucleotide sequence ID" value="NZ_QFWV02000007.1"/>
</dbReference>
<feature type="domain" description="Pyrroline-5-carboxylate reductase catalytic N-terminal" evidence="2">
    <location>
        <begin position="2"/>
        <end position="92"/>
    </location>
</feature>
<proteinExistence type="predicted"/>
<organism evidence="3 4">
    <name type="scientific">Oceaniradius stylonematis</name>
    <dbReference type="NCBI Taxonomy" id="2184161"/>
    <lineage>
        <taxon>Bacteria</taxon>
        <taxon>Pseudomonadati</taxon>
        <taxon>Pseudomonadota</taxon>
        <taxon>Alphaproteobacteria</taxon>
        <taxon>Hyphomicrobiales</taxon>
        <taxon>Ahrensiaceae</taxon>
        <taxon>Oceaniradius</taxon>
    </lineage>
</organism>
<dbReference type="GO" id="GO:0016491">
    <property type="term" value="F:oxidoreductase activity"/>
    <property type="evidence" value="ECO:0007669"/>
    <property type="project" value="UniProtKB-KW"/>
</dbReference>
<dbReference type="PANTHER" id="PTHR14239">
    <property type="entry name" value="DUDULIN-RELATED"/>
    <property type="match status" value="1"/>
</dbReference>
<dbReference type="Gene3D" id="3.40.50.720">
    <property type="entry name" value="NAD(P)-binding Rossmann-like Domain"/>
    <property type="match status" value="1"/>
</dbReference>
<dbReference type="Proteomes" id="UP000246132">
    <property type="component" value="Unassembled WGS sequence"/>
</dbReference>
<dbReference type="InterPro" id="IPR051267">
    <property type="entry name" value="STEAP_metalloreductase"/>
</dbReference>
<evidence type="ECO:0000259" key="2">
    <source>
        <dbReference type="Pfam" id="PF03807"/>
    </source>
</evidence>
<dbReference type="PANTHER" id="PTHR14239:SF10">
    <property type="entry name" value="REDUCTASE"/>
    <property type="match status" value="1"/>
</dbReference>
<keyword evidence="1" id="KW-0560">Oxidoreductase</keyword>
<sequence>MTIAIIGAGHVGRALAAGWARAGHDIVLGVRARRSTDGASIGDAPGVRRENPRDAARAASTVVLALPWAAAETALPTLGDLTGKTVIDCMNPITRTPDGMGLAVGHTSSGAEQVARWLPGANIVKTLNQVGAEIMADTSGFAMPPVMFMAGDDDGAKAVVAGLLTDLGFEPLDAGDLTRARLLEPYALVWINQAILRGKGRSWAFAAVERAGTS</sequence>
<dbReference type="Pfam" id="PF03807">
    <property type="entry name" value="F420_oxidored"/>
    <property type="match status" value="1"/>
</dbReference>
<dbReference type="InterPro" id="IPR036291">
    <property type="entry name" value="NAD(P)-bd_dom_sf"/>
</dbReference>
<evidence type="ECO:0000256" key="1">
    <source>
        <dbReference type="ARBA" id="ARBA00023002"/>
    </source>
</evidence>
<keyword evidence="4" id="KW-1185">Reference proteome</keyword>